<reference evidence="1 2" key="1">
    <citation type="submission" date="2022-04" db="EMBL/GenBank/DDBJ databases">
        <title>Positive selection, recombination, and allopatry shape intraspecific diversity of widespread and dominant cyanobacteria.</title>
        <authorList>
            <person name="Wei J."/>
            <person name="Shu W."/>
            <person name="Hu C."/>
        </authorList>
    </citation>
    <scope>NUCLEOTIDE SEQUENCE [LARGE SCALE GENOMIC DNA]</scope>
    <source>
        <strain evidence="1 2">DQ-A4</strain>
    </source>
</reference>
<organism evidence="1 2">
    <name type="scientific">Leptolyngbya subtilissima DQ-A4</name>
    <dbReference type="NCBI Taxonomy" id="2933933"/>
    <lineage>
        <taxon>Bacteria</taxon>
        <taxon>Bacillati</taxon>
        <taxon>Cyanobacteriota</taxon>
        <taxon>Cyanophyceae</taxon>
        <taxon>Leptolyngbyales</taxon>
        <taxon>Leptolyngbyaceae</taxon>
        <taxon>Leptolyngbya group</taxon>
        <taxon>Leptolyngbya</taxon>
    </lineage>
</organism>
<dbReference type="Proteomes" id="UP001482513">
    <property type="component" value="Unassembled WGS sequence"/>
</dbReference>
<sequence length="86" mass="9752">MAISFNRAADFYDNTRTLAPEVSERLTVEILRLGQATPDTTFLESGIGTGQIALLMVKLDYAYARVIFQRRQWTSSSKRLRAKPID</sequence>
<dbReference type="InterPro" id="IPR029063">
    <property type="entry name" value="SAM-dependent_MTases_sf"/>
</dbReference>
<dbReference type="RefSeq" id="WP_190703270.1">
    <property type="nucleotide sequence ID" value="NZ_JAMPKX010000015.1"/>
</dbReference>
<dbReference type="EMBL" id="JAMPKX010000015">
    <property type="protein sequence ID" value="MEP0949757.1"/>
    <property type="molecule type" value="Genomic_DNA"/>
</dbReference>
<name>A0ABV0KCY5_9CYAN</name>
<evidence type="ECO:0000313" key="1">
    <source>
        <dbReference type="EMBL" id="MEP0949757.1"/>
    </source>
</evidence>
<dbReference type="Gene3D" id="3.40.50.150">
    <property type="entry name" value="Vaccinia Virus protein VP39"/>
    <property type="match status" value="1"/>
</dbReference>
<protein>
    <submittedName>
        <fullName evidence="1">Uncharacterized protein</fullName>
    </submittedName>
</protein>
<accession>A0ABV0KCY5</accession>
<gene>
    <name evidence="1" type="ORF">NC992_22980</name>
</gene>
<proteinExistence type="predicted"/>
<keyword evidence="2" id="KW-1185">Reference proteome</keyword>
<evidence type="ECO:0000313" key="2">
    <source>
        <dbReference type="Proteomes" id="UP001482513"/>
    </source>
</evidence>
<comment type="caution">
    <text evidence="1">The sequence shown here is derived from an EMBL/GenBank/DDBJ whole genome shotgun (WGS) entry which is preliminary data.</text>
</comment>